<evidence type="ECO:0000256" key="1">
    <source>
        <dbReference type="SAM" id="Phobius"/>
    </source>
</evidence>
<sequence length="197" mass="22196">TIWDIVWGCLVTTFTCTWFAIHPNVPGRNITTKGTIPCFIQRARLMVIAILAPEIIVGWAATQFTVAWRIRHEKTDGSKLTLAHGFFLSMGGFYYTQMPPSVHKDLGVLVDVETLKSEPSLGKTLAAISVETIEDKSKGDSFSKIISILQISWFIMKSIHRTSHHLPLTLLEMSTLVLASLSIITYFLWWHKPLNVQ</sequence>
<feature type="transmembrane region" description="Helical" evidence="1">
    <location>
        <begin position="168"/>
        <end position="189"/>
    </location>
</feature>
<feature type="transmembrane region" description="Helical" evidence="1">
    <location>
        <begin position="80"/>
        <end position="96"/>
    </location>
</feature>
<dbReference type="EMBL" id="JAUEPU010000009">
    <property type="protein sequence ID" value="KAK0499363.1"/>
    <property type="molecule type" value="Genomic_DNA"/>
</dbReference>
<dbReference type="AlphaFoldDB" id="A0AA39UR83"/>
<keyword evidence="1" id="KW-0812">Transmembrane</keyword>
<dbReference type="PANTHER" id="PTHR35043">
    <property type="entry name" value="TRANSCRIPTION FACTOR DOMAIN-CONTAINING PROTEIN"/>
    <property type="match status" value="1"/>
</dbReference>
<evidence type="ECO:0000313" key="3">
    <source>
        <dbReference type="Proteomes" id="UP001175228"/>
    </source>
</evidence>
<feature type="non-terminal residue" evidence="2">
    <location>
        <position position="1"/>
    </location>
</feature>
<accession>A0AA39UR83</accession>
<evidence type="ECO:0000313" key="2">
    <source>
        <dbReference type="EMBL" id="KAK0499363.1"/>
    </source>
</evidence>
<keyword evidence="1" id="KW-1133">Transmembrane helix</keyword>
<dbReference type="Proteomes" id="UP001175228">
    <property type="component" value="Unassembled WGS sequence"/>
</dbReference>
<keyword evidence="3" id="KW-1185">Reference proteome</keyword>
<feature type="non-terminal residue" evidence="2">
    <location>
        <position position="197"/>
    </location>
</feature>
<keyword evidence="1" id="KW-0472">Membrane</keyword>
<organism evidence="2 3">
    <name type="scientific">Armillaria luteobubalina</name>
    <dbReference type="NCBI Taxonomy" id="153913"/>
    <lineage>
        <taxon>Eukaryota</taxon>
        <taxon>Fungi</taxon>
        <taxon>Dikarya</taxon>
        <taxon>Basidiomycota</taxon>
        <taxon>Agaricomycotina</taxon>
        <taxon>Agaricomycetes</taxon>
        <taxon>Agaricomycetidae</taxon>
        <taxon>Agaricales</taxon>
        <taxon>Marasmiineae</taxon>
        <taxon>Physalacriaceae</taxon>
        <taxon>Armillaria</taxon>
    </lineage>
</organism>
<proteinExistence type="predicted"/>
<feature type="transmembrane region" description="Helical" evidence="1">
    <location>
        <begin position="45"/>
        <end position="68"/>
    </location>
</feature>
<name>A0AA39UR83_9AGAR</name>
<dbReference type="PANTHER" id="PTHR35043:SF7">
    <property type="entry name" value="TRANSCRIPTION FACTOR DOMAIN-CONTAINING PROTEIN"/>
    <property type="match status" value="1"/>
</dbReference>
<reference evidence="2" key="1">
    <citation type="submission" date="2023-06" db="EMBL/GenBank/DDBJ databases">
        <authorList>
            <consortium name="Lawrence Berkeley National Laboratory"/>
            <person name="Ahrendt S."/>
            <person name="Sahu N."/>
            <person name="Indic B."/>
            <person name="Wong-Bajracharya J."/>
            <person name="Merenyi Z."/>
            <person name="Ke H.-M."/>
            <person name="Monk M."/>
            <person name="Kocsube S."/>
            <person name="Drula E."/>
            <person name="Lipzen A."/>
            <person name="Balint B."/>
            <person name="Henrissat B."/>
            <person name="Andreopoulos B."/>
            <person name="Martin F.M."/>
            <person name="Harder C.B."/>
            <person name="Rigling D."/>
            <person name="Ford K.L."/>
            <person name="Foster G.D."/>
            <person name="Pangilinan J."/>
            <person name="Papanicolaou A."/>
            <person name="Barry K."/>
            <person name="LaButti K."/>
            <person name="Viragh M."/>
            <person name="Koriabine M."/>
            <person name="Yan M."/>
            <person name="Riley R."/>
            <person name="Champramary S."/>
            <person name="Plett K.L."/>
            <person name="Tsai I.J."/>
            <person name="Slot J."/>
            <person name="Sipos G."/>
            <person name="Plett J."/>
            <person name="Nagy L.G."/>
            <person name="Grigoriev I.V."/>
        </authorList>
    </citation>
    <scope>NUCLEOTIDE SEQUENCE</scope>
    <source>
        <strain evidence="2">HWK02</strain>
    </source>
</reference>
<gene>
    <name evidence="2" type="ORF">EDD18DRAFT_1037046</name>
</gene>
<comment type="caution">
    <text evidence="2">The sequence shown here is derived from an EMBL/GenBank/DDBJ whole genome shotgun (WGS) entry which is preliminary data.</text>
</comment>
<protein>
    <submittedName>
        <fullName evidence="2">Uncharacterized protein</fullName>
    </submittedName>
</protein>